<dbReference type="InterPro" id="IPR027385">
    <property type="entry name" value="Beta-barrel_OMP"/>
</dbReference>
<evidence type="ECO:0000256" key="1">
    <source>
        <dbReference type="ARBA" id="ARBA00004442"/>
    </source>
</evidence>
<dbReference type="Gene3D" id="2.40.160.20">
    <property type="match status" value="1"/>
</dbReference>
<dbReference type="Proteomes" id="UP001073227">
    <property type="component" value="Unassembled WGS sequence"/>
</dbReference>
<dbReference type="PANTHER" id="PTHR34001:SF3">
    <property type="entry name" value="BLL7405 PROTEIN"/>
    <property type="match status" value="1"/>
</dbReference>
<comment type="subcellular location">
    <subcellularLocation>
        <location evidence="1">Cell outer membrane</location>
    </subcellularLocation>
</comment>
<comment type="caution">
    <text evidence="8">The sequence shown here is derived from an EMBL/GenBank/DDBJ whole genome shotgun (WGS) entry which is preliminary data.</text>
</comment>
<dbReference type="EMBL" id="JAOVZR010000001">
    <property type="protein sequence ID" value="MCY0146237.1"/>
    <property type="molecule type" value="Genomic_DNA"/>
</dbReference>
<protein>
    <submittedName>
        <fullName evidence="8">Porin family protein</fullName>
    </submittedName>
</protein>
<sequence length="227" mass="23739">MKYKLAAAIMLVASTSSVSAADVSVDTVPGSDWNGVFVGVHAGYAWGQSELRNSSPPGPPARTVGVDQDSFIGGVQAGYNWQMNSMVFGVVGDLSFGGMSGATVNVPPPGPPFTATADLDWMGTARLRAGYLVMPETLVYAHGGLAVGGLKGSWLGGPFSGTGSSTQAGWTLGAGFEHKFTQNISMFAEYAYTDFGTAKFSNAAAPAINFRQDADFHTIKFGLNYHF</sequence>
<evidence type="ECO:0000256" key="6">
    <source>
        <dbReference type="SAM" id="SignalP"/>
    </source>
</evidence>
<dbReference type="InterPro" id="IPR051692">
    <property type="entry name" value="OMP-like"/>
</dbReference>
<evidence type="ECO:0000256" key="5">
    <source>
        <dbReference type="ARBA" id="ARBA00038306"/>
    </source>
</evidence>
<evidence type="ECO:0000259" key="7">
    <source>
        <dbReference type="Pfam" id="PF13505"/>
    </source>
</evidence>
<evidence type="ECO:0000256" key="2">
    <source>
        <dbReference type="ARBA" id="ARBA00022729"/>
    </source>
</evidence>
<keyword evidence="2 6" id="KW-0732">Signal</keyword>
<dbReference type="Pfam" id="PF13505">
    <property type="entry name" value="OMP_b-brl"/>
    <property type="match status" value="1"/>
</dbReference>
<dbReference type="SUPFAM" id="SSF56925">
    <property type="entry name" value="OMPA-like"/>
    <property type="match status" value="1"/>
</dbReference>
<keyword evidence="9" id="KW-1185">Reference proteome</keyword>
<dbReference type="InterPro" id="IPR011250">
    <property type="entry name" value="OMP/PagP_B-barrel"/>
</dbReference>
<keyword evidence="4" id="KW-0998">Cell outer membrane</keyword>
<name>A0ABT3Z3B9_9HYPH</name>
<dbReference type="RefSeq" id="WP_267651921.1">
    <property type="nucleotide sequence ID" value="NZ_JAOVZR010000001.1"/>
</dbReference>
<feature type="signal peptide" evidence="6">
    <location>
        <begin position="1"/>
        <end position="20"/>
    </location>
</feature>
<evidence type="ECO:0000256" key="4">
    <source>
        <dbReference type="ARBA" id="ARBA00023237"/>
    </source>
</evidence>
<comment type="similarity">
    <text evidence="5">Belongs to the Omp25/RopB family.</text>
</comment>
<organism evidence="8 9">
    <name type="scientific">Hoeflea algicola</name>
    <dbReference type="NCBI Taxonomy" id="2983763"/>
    <lineage>
        <taxon>Bacteria</taxon>
        <taxon>Pseudomonadati</taxon>
        <taxon>Pseudomonadota</taxon>
        <taxon>Alphaproteobacteria</taxon>
        <taxon>Hyphomicrobiales</taxon>
        <taxon>Rhizobiaceae</taxon>
        <taxon>Hoeflea</taxon>
    </lineage>
</organism>
<reference evidence="8" key="1">
    <citation type="submission" date="2022-10" db="EMBL/GenBank/DDBJ databases">
        <title>Hoeflea sp. G2-23, isolated from marine algae.</title>
        <authorList>
            <person name="Kristyanto S."/>
            <person name="Kim J.M."/>
            <person name="Jeon C.O."/>
        </authorList>
    </citation>
    <scope>NUCLEOTIDE SEQUENCE</scope>
    <source>
        <strain evidence="8">G2-23</strain>
    </source>
</reference>
<keyword evidence="3" id="KW-0472">Membrane</keyword>
<feature type="domain" description="Outer membrane protein beta-barrel" evidence="7">
    <location>
        <begin position="9"/>
        <end position="227"/>
    </location>
</feature>
<evidence type="ECO:0000313" key="9">
    <source>
        <dbReference type="Proteomes" id="UP001073227"/>
    </source>
</evidence>
<proteinExistence type="inferred from homology"/>
<evidence type="ECO:0000313" key="8">
    <source>
        <dbReference type="EMBL" id="MCY0146237.1"/>
    </source>
</evidence>
<gene>
    <name evidence="8" type="ORF">OEG84_00510</name>
</gene>
<dbReference type="PANTHER" id="PTHR34001">
    <property type="entry name" value="BLL7405 PROTEIN"/>
    <property type="match status" value="1"/>
</dbReference>
<feature type="chain" id="PRO_5045132020" evidence="6">
    <location>
        <begin position="21"/>
        <end position="227"/>
    </location>
</feature>
<accession>A0ABT3Z3B9</accession>
<evidence type="ECO:0000256" key="3">
    <source>
        <dbReference type="ARBA" id="ARBA00023136"/>
    </source>
</evidence>